<dbReference type="Pfam" id="PF11365">
    <property type="entry name" value="SOGA"/>
    <property type="match status" value="2"/>
</dbReference>
<feature type="non-terminal residue" evidence="9">
    <location>
        <position position="1"/>
    </location>
</feature>
<keyword evidence="10" id="KW-1185">Reference proteome</keyword>
<feature type="region of interest" description="Disordered" evidence="6">
    <location>
        <begin position="17"/>
        <end position="222"/>
    </location>
</feature>
<feature type="compositionally biased region" description="Polar residues" evidence="6">
    <location>
        <begin position="186"/>
        <end position="199"/>
    </location>
</feature>
<feature type="region of interest" description="Disordered" evidence="6">
    <location>
        <begin position="1561"/>
        <end position="1581"/>
    </location>
</feature>
<dbReference type="GO" id="GO:0005615">
    <property type="term" value="C:extracellular space"/>
    <property type="evidence" value="ECO:0007669"/>
    <property type="project" value="InterPro"/>
</dbReference>
<feature type="compositionally biased region" description="Polar residues" evidence="6">
    <location>
        <begin position="1523"/>
        <end position="1544"/>
    </location>
</feature>
<evidence type="ECO:0000256" key="6">
    <source>
        <dbReference type="SAM" id="MobiDB-lite"/>
    </source>
</evidence>
<feature type="region of interest" description="Disordered" evidence="6">
    <location>
        <begin position="1520"/>
        <end position="1544"/>
    </location>
</feature>
<evidence type="ECO:0000259" key="8">
    <source>
        <dbReference type="Pfam" id="PF14818"/>
    </source>
</evidence>
<feature type="domain" description="SOGA coiled-coil" evidence="7">
    <location>
        <begin position="587"/>
        <end position="675"/>
    </location>
</feature>
<evidence type="ECO:0000256" key="2">
    <source>
        <dbReference type="ARBA" id="ARBA00022553"/>
    </source>
</evidence>
<dbReference type="InterPro" id="IPR027882">
    <property type="entry name" value="SOGA1/2-like_CC"/>
</dbReference>
<dbReference type="PANTHER" id="PTHR15742:SF1">
    <property type="entry name" value="PROTEIN SOGA1"/>
    <property type="match status" value="1"/>
</dbReference>
<dbReference type="PANTHER" id="PTHR15742">
    <property type="entry name" value="GIRDIN"/>
    <property type="match status" value="1"/>
</dbReference>
<feature type="compositionally biased region" description="Polar residues" evidence="6">
    <location>
        <begin position="1761"/>
        <end position="1771"/>
    </location>
</feature>
<feature type="coiled-coil region" evidence="5">
    <location>
        <begin position="271"/>
        <end position="341"/>
    </location>
</feature>
<feature type="compositionally biased region" description="Basic and acidic residues" evidence="6">
    <location>
        <begin position="1292"/>
        <end position="1302"/>
    </location>
</feature>
<keyword evidence="2" id="KW-0597">Phosphoprotein</keyword>
<evidence type="ECO:0000256" key="5">
    <source>
        <dbReference type="SAM" id="Coils"/>
    </source>
</evidence>
<feature type="compositionally biased region" description="Polar residues" evidence="6">
    <location>
        <begin position="166"/>
        <end position="175"/>
    </location>
</feature>
<evidence type="ECO:0000256" key="1">
    <source>
        <dbReference type="ARBA" id="ARBA00004370"/>
    </source>
</evidence>
<feature type="coiled-coil region" evidence="5">
    <location>
        <begin position="373"/>
        <end position="411"/>
    </location>
</feature>
<evidence type="ECO:0000256" key="3">
    <source>
        <dbReference type="ARBA" id="ARBA00023054"/>
    </source>
</evidence>
<feature type="compositionally biased region" description="Basic and acidic residues" evidence="6">
    <location>
        <begin position="1249"/>
        <end position="1261"/>
    </location>
</feature>
<protein>
    <submittedName>
        <fullName evidence="9">SOGA1 protein</fullName>
    </submittedName>
</protein>
<feature type="region of interest" description="Disordered" evidence="6">
    <location>
        <begin position="1751"/>
        <end position="1771"/>
    </location>
</feature>
<organism evidence="9 10">
    <name type="scientific">Polypterus senegalus</name>
    <name type="common">Senegal bichir</name>
    <dbReference type="NCBI Taxonomy" id="55291"/>
    <lineage>
        <taxon>Eukaryota</taxon>
        <taxon>Metazoa</taxon>
        <taxon>Chordata</taxon>
        <taxon>Craniata</taxon>
        <taxon>Vertebrata</taxon>
        <taxon>Euteleostomi</taxon>
        <taxon>Actinopterygii</taxon>
        <taxon>Polypteriformes</taxon>
        <taxon>Polypteridae</taxon>
        <taxon>Polypterus</taxon>
    </lineage>
</organism>
<evidence type="ECO:0000313" key="9">
    <source>
        <dbReference type="EMBL" id="KAG2461418.1"/>
    </source>
</evidence>
<dbReference type="InterPro" id="IPR049885">
    <property type="entry name" value="MTCL1-3"/>
</dbReference>
<dbReference type="Pfam" id="PF14818">
    <property type="entry name" value="SOGA1-2-like_CC"/>
    <property type="match status" value="1"/>
</dbReference>
<feature type="domain" description="SOGA 1/2-like coiled-coil" evidence="8">
    <location>
        <begin position="1200"/>
        <end position="1251"/>
    </location>
</feature>
<feature type="domain" description="SOGA coiled-coil" evidence="7">
    <location>
        <begin position="460"/>
        <end position="554"/>
    </location>
</feature>
<evidence type="ECO:0000256" key="4">
    <source>
        <dbReference type="ARBA" id="ARBA00023136"/>
    </source>
</evidence>
<keyword evidence="3 5" id="KW-0175">Coiled coil</keyword>
<dbReference type="GO" id="GO:0016020">
    <property type="term" value="C:membrane"/>
    <property type="evidence" value="ECO:0007669"/>
    <property type="project" value="UniProtKB-SubCell"/>
</dbReference>
<sequence length="1811" mass="203911">MTKTKADVKLIKTLNSSTLGARQTMDVENANNESPKPEPHQFEQQHAVHPQSSGEKKKVNRAPSPARPKDVPGWSLVKSRGGGTTSFHVKTGLLHLGSRASRRSPGNSKDSKPEKHKQAARTPSTGTGAHKTGCSKSGKSARRKISDASNASDDLSKDSGCAPGKQSPTDSSSEISDCASEENKLSTDALSSDTESSNRGGRGVAERTGEQSAKTPIETERRLCLGVGTADGEGGISPADERSTASLDSRLHISTSLAFSDMTEEFMDGMQEEFVREIEELRSENDYLKDEIEELRSEMLEMRDMYMEEDVYQLQDLRQQLDQANKTCRILQYRLRKAERRSLRVAQTGQVDGELIRGLEQDVKVAKDVSIRLHNELEAVEKKRCKLEQENEELLQKVLDLEVAKQVLQAEFDKTKELRLQWIMPPDSRECQNIDLKNSLKKRGVRSVGKTDKKPSPQEDSADLKCQLHFAKEESALMCKKLTKMAKDNESMKEELVKYRSLYGDLDSSLSIEEVADSPHSREAELKVHLKLVEEEANILSRRIVELEVENRGLRAEMDDMKCQGDREHAGHLLLASTNYGENGESIIELKRHLQFVEEEADLLRRSLIELEEQNKMLMNDLNKYKSDHDLDTTLSEDSCSVISEPSQEELITAKLQIGELSGKVKKLQYENRVLLSNLQRCDLASYHSTRLAMETDAEAGDSAECVPTTFRREGPIGGENDSGENREQKNRIKGNHNRDTYEMCAPEILRGKDCDDLIAIKDQASLVTKAIEMLMSESNGFMSFSKLCPNVESTDPNLSENLERNECNIDIKFFNALNMRLSALQRELSIFIEKVDTLGDSLREQTEAIVPYSLLTEPQDSLADVPRKELGSDQKQPEFRGQMEREIAGHIQGPQDIYLNGITEDHNNESGQDAKVNRWDEQDILSIERPSEQIKELQSLLYEAKESIQSLQEQLSQERQKYREDAECFAQRITQLKEEQQKALVRRDFEFQSLSLQTRLEQKFWSQERNLIVQESQQVKKNILLLNLKLRWFLKQWRLGKKLDNEEQDFLEVKSVKDLYMLIHQEDLASHQVDNKTVTADDPSQNSLVLERTNNIPEKSCKQASELSSAFVDLKEAVRDMCMELQEERRSSQELTQQFAKAKAAWEVERTELKCSISQLDCKASKPNLEKAPAELKAALKREREEHQHLLADSYAAVMDLTKQLQISEKNWSREKLELLERFSQEQSQWEQCIRDSQNKLNQASPEKSTEKETLSEAETKGTNLQRTKSVSSMSEFESLLDSSPFIPSDPHNDSNRDDSKAQPGVPEIPSNISDMADLNKKNWKYLTNEKALIEKADPFKTWDCSSTMKSFSGHDQSLANMQRSYTAPDKTGIRIYYSPPVARRMDGSLSHGTNDGKMMVEPGYLFTMAKPKDLEKSENPLESTYSRWLCNFSKQHRDLLEGSSVSHSVVASGGLPSSFHSLEISGNMSDDMKEMTNCVRQAIRSSSLERKSKDTASQTIIVSTTATQTTQFVSIGLQTDGPRSSLHTKSWSPRNSSLMSARSRQISTSLEKVHNRIERPCCSPKYGSPKLQRKLTTSTSKLDSTKDRSLWNLHHRGHSGSAWARSTTTRDSPVLSGLNDGLSSLFSVVEHNGSTESLWKGVTQEAKTKTEVPKYGIVQEFFRNVCGRVQTPTASVERQHREITIDDGCKKLDCNPSTIVSSLSGTQTDAVSKIVSKRILKQNTKDDQSQNTKDSVTRDISLNSSIALEAPPNSDLGFPNNQDSHAGDTTSQITTLAAFRRESFAFWVLPPFIINSVGATTTATPRVSA</sequence>
<feature type="non-terminal residue" evidence="9">
    <location>
        <position position="1811"/>
    </location>
</feature>
<feature type="region of interest" description="Disordered" evidence="6">
    <location>
        <begin position="709"/>
        <end position="732"/>
    </location>
</feature>
<feature type="region of interest" description="Disordered" evidence="6">
    <location>
        <begin position="1239"/>
        <end position="1315"/>
    </location>
</feature>
<dbReference type="Proteomes" id="UP000886611">
    <property type="component" value="Unassembled WGS sequence"/>
</dbReference>
<evidence type="ECO:0000313" key="10">
    <source>
        <dbReference type="Proteomes" id="UP000886611"/>
    </source>
</evidence>
<feature type="compositionally biased region" description="Polar residues" evidence="6">
    <location>
        <begin position="1262"/>
        <end position="1277"/>
    </location>
</feature>
<dbReference type="EMBL" id="JAATIS010004524">
    <property type="protein sequence ID" value="KAG2461418.1"/>
    <property type="molecule type" value="Genomic_DNA"/>
</dbReference>
<gene>
    <name evidence="9" type="primary">Soga1</name>
    <name evidence="9" type="ORF">GTO96_0008359</name>
</gene>
<dbReference type="InterPro" id="IPR027881">
    <property type="entry name" value="SOGA_CC"/>
</dbReference>
<name>A0A8X7X2U1_POLSE</name>
<accession>A0A8X7X2U1</accession>
<feature type="coiled-coil region" evidence="5">
    <location>
        <begin position="935"/>
        <end position="980"/>
    </location>
</feature>
<proteinExistence type="predicted"/>
<dbReference type="GO" id="GO:0010506">
    <property type="term" value="P:regulation of autophagy"/>
    <property type="evidence" value="ECO:0007669"/>
    <property type="project" value="InterPro"/>
</dbReference>
<comment type="subcellular location">
    <subcellularLocation>
        <location evidence="1">Membrane</location>
    </subcellularLocation>
</comment>
<reference evidence="9 10" key="1">
    <citation type="journal article" date="2021" name="Cell">
        <title>Tracing the genetic footprints of vertebrate landing in non-teleost ray-finned fishes.</title>
        <authorList>
            <person name="Bi X."/>
            <person name="Wang K."/>
            <person name="Yang L."/>
            <person name="Pan H."/>
            <person name="Jiang H."/>
            <person name="Wei Q."/>
            <person name="Fang M."/>
            <person name="Yu H."/>
            <person name="Zhu C."/>
            <person name="Cai Y."/>
            <person name="He Y."/>
            <person name="Gan X."/>
            <person name="Zeng H."/>
            <person name="Yu D."/>
            <person name="Zhu Y."/>
            <person name="Jiang H."/>
            <person name="Qiu Q."/>
            <person name="Yang H."/>
            <person name="Zhang Y.E."/>
            <person name="Wang W."/>
            <person name="Zhu M."/>
            <person name="He S."/>
            <person name="Zhang G."/>
        </authorList>
    </citation>
    <scope>NUCLEOTIDE SEQUENCE [LARGE SCALE GENOMIC DNA]</scope>
    <source>
        <strain evidence="9">Bchr_013</strain>
    </source>
</reference>
<feature type="coiled-coil region" evidence="5">
    <location>
        <begin position="530"/>
        <end position="628"/>
    </location>
</feature>
<comment type="caution">
    <text evidence="9">The sequence shown here is derived from an EMBL/GenBank/DDBJ whole genome shotgun (WGS) entry which is preliminary data.</text>
</comment>
<evidence type="ECO:0000259" key="7">
    <source>
        <dbReference type="Pfam" id="PF11365"/>
    </source>
</evidence>
<feature type="region of interest" description="Disordered" evidence="6">
    <location>
        <begin position="442"/>
        <end position="462"/>
    </location>
</feature>
<keyword evidence="4" id="KW-0472">Membrane</keyword>